<feature type="compositionally biased region" description="Basic and acidic residues" evidence="1">
    <location>
        <begin position="35"/>
        <end position="57"/>
    </location>
</feature>
<evidence type="ECO:0000313" key="3">
    <source>
        <dbReference type="Proteomes" id="UP000712281"/>
    </source>
</evidence>
<protein>
    <submittedName>
        <fullName evidence="2">Uncharacterized protein</fullName>
    </submittedName>
</protein>
<proteinExistence type="predicted"/>
<feature type="region of interest" description="Disordered" evidence="1">
    <location>
        <begin position="1"/>
        <end position="57"/>
    </location>
</feature>
<organism evidence="2 3">
    <name type="scientific">Brassica cretica</name>
    <name type="common">Mustard</name>
    <dbReference type="NCBI Taxonomy" id="69181"/>
    <lineage>
        <taxon>Eukaryota</taxon>
        <taxon>Viridiplantae</taxon>
        <taxon>Streptophyta</taxon>
        <taxon>Embryophyta</taxon>
        <taxon>Tracheophyta</taxon>
        <taxon>Spermatophyta</taxon>
        <taxon>Magnoliopsida</taxon>
        <taxon>eudicotyledons</taxon>
        <taxon>Gunneridae</taxon>
        <taxon>Pentapetalae</taxon>
        <taxon>rosids</taxon>
        <taxon>malvids</taxon>
        <taxon>Brassicales</taxon>
        <taxon>Brassicaceae</taxon>
        <taxon>Brassiceae</taxon>
        <taxon>Brassica</taxon>
    </lineage>
</organism>
<feature type="compositionally biased region" description="Basic and acidic residues" evidence="1">
    <location>
        <begin position="1"/>
        <end position="19"/>
    </location>
</feature>
<dbReference type="Proteomes" id="UP000712281">
    <property type="component" value="Unassembled WGS sequence"/>
</dbReference>
<comment type="caution">
    <text evidence="2">The sequence shown here is derived from an EMBL/GenBank/DDBJ whole genome shotgun (WGS) entry which is preliminary data.</text>
</comment>
<accession>A0A8S9LPH6</accession>
<gene>
    <name evidence="2" type="ORF">F2Q68_00045956</name>
</gene>
<dbReference type="AlphaFoldDB" id="A0A8S9LPH6"/>
<sequence length="108" mass="12260">MREDLEQGNKREARSDHHHQSAATTTTTTRGCSARGEKAVGKEREREKKIETAQEREIERESSTARVFGLREFSAELHFRFVMRQKKGAAALFIGKGKGNPKFLSNEP</sequence>
<dbReference type="EMBL" id="QGKW02000276">
    <property type="protein sequence ID" value="KAF2607093.1"/>
    <property type="molecule type" value="Genomic_DNA"/>
</dbReference>
<evidence type="ECO:0000256" key="1">
    <source>
        <dbReference type="SAM" id="MobiDB-lite"/>
    </source>
</evidence>
<name>A0A8S9LPH6_BRACR</name>
<reference evidence="2" key="1">
    <citation type="submission" date="2019-12" db="EMBL/GenBank/DDBJ databases">
        <title>Genome sequencing and annotation of Brassica cretica.</title>
        <authorList>
            <person name="Studholme D.J."/>
            <person name="Sarris P.F."/>
        </authorList>
    </citation>
    <scope>NUCLEOTIDE SEQUENCE</scope>
    <source>
        <strain evidence="2">PFS-001/15</strain>
        <tissue evidence="2">Leaf</tissue>
    </source>
</reference>
<evidence type="ECO:0000313" key="2">
    <source>
        <dbReference type="EMBL" id="KAF2607093.1"/>
    </source>
</evidence>